<dbReference type="SMART" id="SM00066">
    <property type="entry name" value="GAL4"/>
    <property type="match status" value="1"/>
</dbReference>
<dbReference type="PANTHER" id="PTHR31001:SF88">
    <property type="entry name" value="TRANSCRIPTION FACTOR PDR3"/>
    <property type="match status" value="1"/>
</dbReference>
<dbReference type="InterPro" id="IPR036864">
    <property type="entry name" value="Zn2-C6_fun-type_DNA-bd_sf"/>
</dbReference>
<dbReference type="Pfam" id="PF00172">
    <property type="entry name" value="Zn_clus"/>
    <property type="match status" value="1"/>
</dbReference>
<dbReference type="CDD" id="cd00067">
    <property type="entry name" value="GAL4"/>
    <property type="match status" value="1"/>
</dbReference>
<dbReference type="AlphaFoldDB" id="A0A875RXT1"/>
<dbReference type="OrthoDB" id="3986994at2759"/>
<dbReference type="PANTHER" id="PTHR31001">
    <property type="entry name" value="UNCHARACTERIZED TRANSCRIPTIONAL REGULATORY PROTEIN"/>
    <property type="match status" value="1"/>
</dbReference>
<gene>
    <name evidence="4" type="ORF">FOA43_000683</name>
</gene>
<evidence type="ECO:0000256" key="1">
    <source>
        <dbReference type="ARBA" id="ARBA00004123"/>
    </source>
</evidence>
<dbReference type="GO" id="GO:0008270">
    <property type="term" value="F:zinc ion binding"/>
    <property type="evidence" value="ECO:0007669"/>
    <property type="project" value="InterPro"/>
</dbReference>
<dbReference type="PROSITE" id="PS50048">
    <property type="entry name" value="ZN2_CY6_FUNGAL_2"/>
    <property type="match status" value="1"/>
</dbReference>
<feature type="domain" description="Zn(2)-C6 fungal-type" evidence="3">
    <location>
        <begin position="20"/>
        <end position="49"/>
    </location>
</feature>
<proteinExistence type="predicted"/>
<evidence type="ECO:0000313" key="5">
    <source>
        <dbReference type="Proteomes" id="UP000662931"/>
    </source>
</evidence>
<evidence type="ECO:0000256" key="2">
    <source>
        <dbReference type="ARBA" id="ARBA00023242"/>
    </source>
</evidence>
<dbReference type="SUPFAM" id="SSF57701">
    <property type="entry name" value="Zn2/Cys6 DNA-binding domain"/>
    <property type="match status" value="1"/>
</dbReference>
<evidence type="ECO:0000259" key="3">
    <source>
        <dbReference type="PROSITE" id="PS50048"/>
    </source>
</evidence>
<evidence type="ECO:0000313" key="4">
    <source>
        <dbReference type="EMBL" id="QPG73373.1"/>
    </source>
</evidence>
<dbReference type="Proteomes" id="UP000662931">
    <property type="component" value="Chromosome 1"/>
</dbReference>
<accession>A0A875RXT1</accession>
<dbReference type="EMBL" id="CP064812">
    <property type="protein sequence ID" value="QPG73373.1"/>
    <property type="molecule type" value="Genomic_DNA"/>
</dbReference>
<sequence length="832" mass="95929">MSSLDDESKIRKKRNRKFLVCAKCRRMKIKCDRKDPCSHCVKTNAKCQYTAPGGEPRTFQLKASDGFTGKWEVNFQPDQVSDNSSVSSFKVDRTSSDPTEIRSQIDQLKQQLDSLSEKVKGNNIDEISILDVPFPSMKRRVLLSKPSRTLVCGPSSRYSLIFSRPMIRFVMASMKETLDEQRRYWKKVHDKSSRETVLFREALKEDDVVDMINKVICPHYYAFQERLVFFQMNLNHLLYSNFVPMDVIHSLFLSSFHTVDNIGVAQFNRPLKCYFYADISAIVSIVLLVIVFTRYNSDGQKFIHDLSVDTVEMRSLSLQLLKLSEFRRKKTESALISLIVLRSALFVHDNSEGANEEFNSYPVFNIYLSLCFQMGIYLDTNTIDILVFKKKRLLKSRTMSPSQRKELWNYIQTEDAEYSVSMGIPLLIDYNFCAPYYKRSNVFFEKQREYCVLLLREISMKLNSLRAVSMRELLALLDKILSFFKRIPFKVFSDHGLQGVDLDEMANLLKFKFLLLDMIPALCRMIIHAISGLFDSHSFVLQNQDTFNFLTSLAQEMFRTLLFAVSLSLYMMTHICDGRSIFGKEQDGKYLIYFRDVFAKSMSTSFVLWYTLLLSKATKHPELVTDISNAALLLDYPPDYKGNINEQLNVFIIEDVLLSKHSGKSIEYCEAVCGKLLSISELINFASSLYDIMGRNESIKNSLDSFLTLKAVILWMYGLETVQECKELLNRKEMTVTDLITKTKERVESRFNMGRVDSGIKLSDENILLEKMFDSIFSESNLFDLSPDGNSQNDLALLDGAETMSVNRHSNIPLNSEINYGDYEFDMNTEGP</sequence>
<dbReference type="GO" id="GO:0005634">
    <property type="term" value="C:nucleus"/>
    <property type="evidence" value="ECO:0007669"/>
    <property type="project" value="UniProtKB-SubCell"/>
</dbReference>
<comment type="subcellular location">
    <subcellularLocation>
        <location evidence="1">Nucleus</location>
    </subcellularLocation>
</comment>
<keyword evidence="5" id="KW-1185">Reference proteome</keyword>
<reference evidence="4" key="1">
    <citation type="submission" date="2020-10" db="EMBL/GenBank/DDBJ databases">
        <authorList>
            <person name="Roach M.J.R."/>
        </authorList>
    </citation>
    <scope>NUCLEOTIDE SEQUENCE</scope>
    <source>
        <strain evidence="4">CBS 1945</strain>
    </source>
</reference>
<organism evidence="4 5">
    <name type="scientific">Eeniella nana</name>
    <name type="common">Yeast</name>
    <name type="synonym">Brettanomyces nanus</name>
    <dbReference type="NCBI Taxonomy" id="13502"/>
    <lineage>
        <taxon>Eukaryota</taxon>
        <taxon>Fungi</taxon>
        <taxon>Dikarya</taxon>
        <taxon>Ascomycota</taxon>
        <taxon>Saccharomycotina</taxon>
        <taxon>Pichiomycetes</taxon>
        <taxon>Pichiales</taxon>
        <taxon>Pichiaceae</taxon>
        <taxon>Brettanomyces</taxon>
    </lineage>
</organism>
<dbReference type="PROSITE" id="PS00463">
    <property type="entry name" value="ZN2_CY6_FUNGAL_1"/>
    <property type="match status" value="1"/>
</dbReference>
<dbReference type="RefSeq" id="XP_038776938.1">
    <property type="nucleotide sequence ID" value="XM_038921010.1"/>
</dbReference>
<dbReference type="KEGG" id="bnn:FOA43_000683"/>
<keyword evidence="2" id="KW-0539">Nucleus</keyword>
<name>A0A875RXT1_EENNA</name>
<protein>
    <recommendedName>
        <fullName evidence="3">Zn(2)-C6 fungal-type domain-containing protein</fullName>
    </recommendedName>
</protein>
<dbReference type="GO" id="GO:0000981">
    <property type="term" value="F:DNA-binding transcription factor activity, RNA polymerase II-specific"/>
    <property type="evidence" value="ECO:0007669"/>
    <property type="project" value="InterPro"/>
</dbReference>
<dbReference type="InterPro" id="IPR050613">
    <property type="entry name" value="Sec_Metabolite_Reg"/>
</dbReference>
<dbReference type="InterPro" id="IPR001138">
    <property type="entry name" value="Zn2Cys6_DnaBD"/>
</dbReference>
<dbReference type="Gene3D" id="4.10.240.10">
    <property type="entry name" value="Zn(2)-C6 fungal-type DNA-binding domain"/>
    <property type="match status" value="1"/>
</dbReference>
<dbReference type="GeneID" id="62194084"/>